<accession>A0A899G338</accession>
<evidence type="ECO:0000256" key="8">
    <source>
        <dbReference type="ARBA" id="ARBA00023163"/>
    </source>
</evidence>
<proteinExistence type="inferred from homology"/>
<feature type="region of interest" description="Disordered" evidence="12">
    <location>
        <begin position="453"/>
        <end position="478"/>
    </location>
</feature>
<dbReference type="PRINTS" id="PR00685">
    <property type="entry name" value="TIFACTORIIB"/>
</dbReference>
<evidence type="ECO:0000259" key="13">
    <source>
        <dbReference type="PROSITE" id="PS51134"/>
    </source>
</evidence>
<keyword evidence="5" id="KW-0862">Zinc</keyword>
<dbReference type="Pfam" id="PF00382">
    <property type="entry name" value="TFIIB"/>
    <property type="match status" value="2"/>
</dbReference>
<evidence type="ECO:0000256" key="4">
    <source>
        <dbReference type="ARBA" id="ARBA00022771"/>
    </source>
</evidence>
<dbReference type="InterPro" id="IPR013150">
    <property type="entry name" value="TFIIB_cyclin"/>
</dbReference>
<keyword evidence="3" id="KW-0479">Metal-binding</keyword>
<dbReference type="GO" id="GO:0070897">
    <property type="term" value="P:transcription preinitiation complex assembly"/>
    <property type="evidence" value="ECO:0007669"/>
    <property type="project" value="InterPro"/>
</dbReference>
<dbReference type="Pfam" id="PF07741">
    <property type="entry name" value="BRF1"/>
    <property type="match status" value="1"/>
</dbReference>
<evidence type="ECO:0000313" key="15">
    <source>
        <dbReference type="Proteomes" id="UP000663699"/>
    </source>
</evidence>
<dbReference type="PROSITE" id="PS51134">
    <property type="entry name" value="ZF_TFIIB"/>
    <property type="match status" value="1"/>
</dbReference>
<keyword evidence="6" id="KW-0805">Transcription regulation</keyword>
<feature type="domain" description="TFIIB-type" evidence="13">
    <location>
        <begin position="1"/>
        <end position="31"/>
    </location>
</feature>
<dbReference type="InterPro" id="IPR000812">
    <property type="entry name" value="TFIIB"/>
</dbReference>
<dbReference type="InterPro" id="IPR013763">
    <property type="entry name" value="Cyclin-like_dom"/>
</dbReference>
<dbReference type="PANTHER" id="PTHR11618:SF4">
    <property type="entry name" value="TRANSCRIPTION FACTOR IIIB 90 KDA SUBUNIT"/>
    <property type="match status" value="1"/>
</dbReference>
<keyword evidence="4 11" id="KW-0863">Zinc-finger</keyword>
<evidence type="ECO:0000256" key="5">
    <source>
        <dbReference type="ARBA" id="ARBA00022833"/>
    </source>
</evidence>
<name>A0A899G338_9ASCO</name>
<dbReference type="SMART" id="SM00385">
    <property type="entry name" value="CYCLIN"/>
    <property type="match status" value="2"/>
</dbReference>
<evidence type="ECO:0000256" key="2">
    <source>
        <dbReference type="ARBA" id="ARBA00010857"/>
    </source>
</evidence>
<dbReference type="SUPFAM" id="SSF47954">
    <property type="entry name" value="Cyclin-like"/>
    <property type="match status" value="2"/>
</dbReference>
<evidence type="ECO:0000256" key="11">
    <source>
        <dbReference type="PROSITE-ProRule" id="PRU00469"/>
    </source>
</evidence>
<dbReference type="InterPro" id="IPR013137">
    <property type="entry name" value="Znf_TFIIB"/>
</dbReference>
<dbReference type="GO" id="GO:0097550">
    <property type="term" value="C:transcription preinitiation complex"/>
    <property type="evidence" value="ECO:0007669"/>
    <property type="project" value="TreeGrafter"/>
</dbReference>
<keyword evidence="7" id="KW-0010">Activator</keyword>
<dbReference type="GO" id="GO:0001006">
    <property type="term" value="F:RNA polymerase III type 3 promoter sequence-specific DNA binding"/>
    <property type="evidence" value="ECO:0007669"/>
    <property type="project" value="TreeGrafter"/>
</dbReference>
<evidence type="ECO:0000313" key="14">
    <source>
        <dbReference type="EMBL" id="QSL67173.1"/>
    </source>
</evidence>
<dbReference type="Pfam" id="PF08271">
    <property type="entry name" value="Zn_Ribbon_TF"/>
    <property type="match status" value="1"/>
</dbReference>
<keyword evidence="8" id="KW-0804">Transcription</keyword>
<dbReference type="CDD" id="cd20553">
    <property type="entry name" value="CYCLIN_TFIIIB90_rpt1"/>
    <property type="match status" value="1"/>
</dbReference>
<dbReference type="AlphaFoldDB" id="A0A899G338"/>
<dbReference type="OrthoDB" id="511529at2759"/>
<dbReference type="FunFam" id="1.10.472.10:FF:000007">
    <property type="entry name" value="Transcription factor IIIB 90 kDa subunit"/>
    <property type="match status" value="1"/>
</dbReference>
<organism evidence="14 15">
    <name type="scientific">Pneumocystis wakefieldiae</name>
    <dbReference type="NCBI Taxonomy" id="38082"/>
    <lineage>
        <taxon>Eukaryota</taxon>
        <taxon>Fungi</taxon>
        <taxon>Dikarya</taxon>
        <taxon>Ascomycota</taxon>
        <taxon>Taphrinomycotina</taxon>
        <taxon>Pneumocystomycetes</taxon>
        <taxon>Pneumocystaceae</taxon>
        <taxon>Pneumocystis</taxon>
    </lineage>
</organism>
<evidence type="ECO:0000256" key="7">
    <source>
        <dbReference type="ARBA" id="ARBA00023159"/>
    </source>
</evidence>
<gene>
    <name evidence="14" type="ORF">MERGE_001562</name>
</gene>
<dbReference type="EMBL" id="CP054548">
    <property type="protein sequence ID" value="QSL67173.1"/>
    <property type="molecule type" value="Genomic_DNA"/>
</dbReference>
<evidence type="ECO:0000256" key="12">
    <source>
        <dbReference type="SAM" id="MobiDB-lite"/>
    </source>
</evidence>
<dbReference type="GO" id="GO:0000126">
    <property type="term" value="C:transcription factor TFIIIB complex"/>
    <property type="evidence" value="ECO:0007669"/>
    <property type="project" value="TreeGrafter"/>
</dbReference>
<evidence type="ECO:0000256" key="10">
    <source>
        <dbReference type="ARBA" id="ARBA00031009"/>
    </source>
</evidence>
<comment type="subcellular location">
    <subcellularLocation>
        <location evidence="1">Nucleus</location>
    </subcellularLocation>
</comment>
<dbReference type="GO" id="GO:0017025">
    <property type="term" value="F:TBP-class protein binding"/>
    <property type="evidence" value="ECO:0007669"/>
    <property type="project" value="InterPro"/>
</dbReference>
<evidence type="ECO:0000256" key="9">
    <source>
        <dbReference type="ARBA" id="ARBA00023242"/>
    </source>
</evidence>
<dbReference type="GO" id="GO:0006384">
    <property type="term" value="P:transcription initiation at RNA polymerase III promoter"/>
    <property type="evidence" value="ECO:0007669"/>
    <property type="project" value="UniProtKB-ARBA"/>
</dbReference>
<keyword evidence="9" id="KW-0539">Nucleus</keyword>
<dbReference type="GO" id="GO:0008270">
    <property type="term" value="F:zinc ion binding"/>
    <property type="evidence" value="ECO:0007669"/>
    <property type="project" value="UniProtKB-KW"/>
</dbReference>
<keyword evidence="15" id="KW-1185">Reference proteome</keyword>
<dbReference type="InterPro" id="IPR011665">
    <property type="entry name" value="BRF1_TBP-bd_dom"/>
</dbReference>
<reference evidence="14" key="1">
    <citation type="submission" date="2020-06" db="EMBL/GenBank/DDBJ databases">
        <title>Genomes of multiple members of Pneumocystis genus reveal paths to human pathogen Pneumocystis jirovecii.</title>
        <authorList>
            <person name="Cisse O.H."/>
            <person name="Ma L."/>
            <person name="Dekker J."/>
            <person name="Khil P."/>
            <person name="Jo J."/>
            <person name="Brenchley J."/>
            <person name="Blair R."/>
            <person name="Pahar B."/>
            <person name="Chabe M."/>
            <person name="Van Rompay K.A."/>
            <person name="Keesler R."/>
            <person name="Sukura A."/>
            <person name="Hirsch V."/>
            <person name="Kutty G."/>
            <person name="Liu Y."/>
            <person name="Peng L."/>
            <person name="Chen J."/>
            <person name="Song J."/>
            <person name="Weissenbacher-Lang C."/>
            <person name="Xu J."/>
            <person name="Upham N.S."/>
            <person name="Stajich J.E."/>
            <person name="Cuomo C.A."/>
            <person name="Cushion M.T."/>
            <person name="Kovacs J.A."/>
        </authorList>
    </citation>
    <scope>NUCLEOTIDE SEQUENCE</scope>
    <source>
        <strain evidence="14">2A</strain>
    </source>
</reference>
<dbReference type="Gene3D" id="2.20.25.10">
    <property type="match status" value="1"/>
</dbReference>
<feature type="compositionally biased region" description="Polar residues" evidence="12">
    <location>
        <begin position="467"/>
        <end position="477"/>
    </location>
</feature>
<dbReference type="InterPro" id="IPR036915">
    <property type="entry name" value="Cyclin-like_sf"/>
</dbReference>
<evidence type="ECO:0000256" key="6">
    <source>
        <dbReference type="ARBA" id="ARBA00023015"/>
    </source>
</evidence>
<dbReference type="Gene3D" id="1.20.5.650">
    <property type="entry name" value="Single helix bin"/>
    <property type="match status" value="1"/>
</dbReference>
<dbReference type="GO" id="GO:0000995">
    <property type="term" value="F:RNA polymerase III general transcription initiation factor activity"/>
    <property type="evidence" value="ECO:0007669"/>
    <property type="project" value="TreeGrafter"/>
</dbReference>
<dbReference type="GO" id="GO:0005634">
    <property type="term" value="C:nucleus"/>
    <property type="evidence" value="ECO:0007669"/>
    <property type="project" value="UniProtKB-SubCell"/>
</dbReference>
<sequence length="504" mass="57098">MSTCSGCGGSNLEVDSSSGITYCISCGNVIEENVIVSEITFGEASSGAAIVQGSFVGPDQTHARTIGPYRKQNSLESREQTITNGNFFSIFKYVDFLGRRRINALAAALHLSERHAETAVRYFTLAVTHNFIQGRRSQYVIASCLYIVCRLERTSHMLIDFSDILQINVFTLGSTFLKLVQILHITLPFADPSLYITRFAALLEFGAETHKVATDAIRLVQRMNRDWMQTGRRPAGICGACLLIAARMNNFRRSLEEIVHIVKVGDLTVRKRLEEFKTTASGDLTVQDFRTIWLEQTHDPPSYLQGKKKERRKKDIETIELLNSHKECETKVLNTVTENQCCSKKMVLPLKLSNSDDLVAELDDNFLKGEMESVLQDRNVQKMSIAIQQSKKSSDKCYETLSDMDDDEINQIILSEPEVLAKTQVWMELNREYLAAQEARRLKLEADLKAGIGRQTKNRKKHKPRDSNSINLPSTPVESAKKMLQQRTFSKKINYDALNYLFEE</sequence>
<comment type="similarity">
    <text evidence="2">Belongs to the TFIIB family.</text>
</comment>
<protein>
    <recommendedName>
        <fullName evidence="10">B-related factor 1</fullName>
    </recommendedName>
</protein>
<dbReference type="Proteomes" id="UP000663699">
    <property type="component" value="Chromosome 17"/>
</dbReference>
<dbReference type="FunFam" id="1.10.472.10:FF:000002">
    <property type="entry name" value="Transcription factor IIIB 90 kDa subunit"/>
    <property type="match status" value="1"/>
</dbReference>
<evidence type="ECO:0000256" key="1">
    <source>
        <dbReference type="ARBA" id="ARBA00004123"/>
    </source>
</evidence>
<evidence type="ECO:0000256" key="3">
    <source>
        <dbReference type="ARBA" id="ARBA00022723"/>
    </source>
</evidence>
<dbReference type="SUPFAM" id="SSF57783">
    <property type="entry name" value="Zinc beta-ribbon"/>
    <property type="match status" value="1"/>
</dbReference>
<dbReference type="Gene3D" id="1.10.472.10">
    <property type="entry name" value="Cyclin-like"/>
    <property type="match status" value="2"/>
</dbReference>
<dbReference type="PANTHER" id="PTHR11618">
    <property type="entry name" value="TRANSCRIPTION INITIATION FACTOR IIB-RELATED"/>
    <property type="match status" value="1"/>
</dbReference>
<dbReference type="CDD" id="cd20554">
    <property type="entry name" value="CYCLIN_TFIIIB90_rpt2"/>
    <property type="match status" value="1"/>
</dbReference>